<name>A0A3S0ELS3_9SPHN</name>
<dbReference type="PROSITE" id="PS50113">
    <property type="entry name" value="PAC"/>
    <property type="match status" value="1"/>
</dbReference>
<dbReference type="SMART" id="SM00086">
    <property type="entry name" value="PAC"/>
    <property type="match status" value="1"/>
</dbReference>
<dbReference type="InterPro" id="IPR007895">
    <property type="entry name" value="MASE1"/>
</dbReference>
<dbReference type="RefSeq" id="WP_126718325.1">
    <property type="nucleotide sequence ID" value="NZ_RWJF01000001.1"/>
</dbReference>
<keyword evidence="4 8" id="KW-0812">Transmembrane</keyword>
<evidence type="ECO:0000313" key="12">
    <source>
        <dbReference type="EMBL" id="RST30493.1"/>
    </source>
</evidence>
<dbReference type="PANTHER" id="PTHR45138:SF9">
    <property type="entry name" value="DIGUANYLATE CYCLASE DGCM-RELATED"/>
    <property type="match status" value="1"/>
</dbReference>
<dbReference type="Gene3D" id="3.30.450.20">
    <property type="entry name" value="PAS domain"/>
    <property type="match status" value="1"/>
</dbReference>
<evidence type="ECO:0000256" key="6">
    <source>
        <dbReference type="ARBA" id="ARBA00023136"/>
    </source>
</evidence>
<gene>
    <name evidence="12" type="ORF">HMF7854_06345</name>
</gene>
<evidence type="ECO:0000256" key="3">
    <source>
        <dbReference type="ARBA" id="ARBA00022475"/>
    </source>
</evidence>
<dbReference type="EC" id="2.7.7.65" evidence="2"/>
<feature type="domain" description="GGDEF" evidence="11">
    <location>
        <begin position="452"/>
        <end position="582"/>
    </location>
</feature>
<feature type="transmembrane region" description="Helical" evidence="8">
    <location>
        <begin position="228"/>
        <end position="249"/>
    </location>
</feature>
<dbReference type="SUPFAM" id="SSF55073">
    <property type="entry name" value="Nucleotide cyclase"/>
    <property type="match status" value="1"/>
</dbReference>
<dbReference type="InterPro" id="IPR000160">
    <property type="entry name" value="GGDEF_dom"/>
</dbReference>
<dbReference type="Gene3D" id="3.30.70.270">
    <property type="match status" value="1"/>
</dbReference>
<dbReference type="InterPro" id="IPR029787">
    <property type="entry name" value="Nucleotide_cyclase"/>
</dbReference>
<feature type="transmembrane region" description="Helical" evidence="8">
    <location>
        <begin position="33"/>
        <end position="50"/>
    </location>
</feature>
<accession>A0A3S0ELS3</accession>
<feature type="transmembrane region" description="Helical" evidence="8">
    <location>
        <begin position="189"/>
        <end position="208"/>
    </location>
</feature>
<evidence type="ECO:0000313" key="13">
    <source>
        <dbReference type="Proteomes" id="UP000274661"/>
    </source>
</evidence>
<dbReference type="FunFam" id="3.30.70.270:FF:000001">
    <property type="entry name" value="Diguanylate cyclase domain protein"/>
    <property type="match status" value="1"/>
</dbReference>
<evidence type="ECO:0000256" key="5">
    <source>
        <dbReference type="ARBA" id="ARBA00022989"/>
    </source>
</evidence>
<dbReference type="SMART" id="SM00267">
    <property type="entry name" value="GGDEF"/>
    <property type="match status" value="1"/>
</dbReference>
<keyword evidence="6 8" id="KW-0472">Membrane</keyword>
<dbReference type="GO" id="GO:0052621">
    <property type="term" value="F:diguanylate cyclase activity"/>
    <property type="evidence" value="ECO:0007669"/>
    <property type="project" value="UniProtKB-EC"/>
</dbReference>
<dbReference type="CDD" id="cd00130">
    <property type="entry name" value="PAS"/>
    <property type="match status" value="1"/>
</dbReference>
<dbReference type="CDD" id="cd01949">
    <property type="entry name" value="GGDEF"/>
    <property type="match status" value="1"/>
</dbReference>
<dbReference type="InterPro" id="IPR000700">
    <property type="entry name" value="PAS-assoc_C"/>
</dbReference>
<feature type="transmembrane region" description="Helical" evidence="8">
    <location>
        <begin position="147"/>
        <end position="169"/>
    </location>
</feature>
<evidence type="ECO:0000256" key="4">
    <source>
        <dbReference type="ARBA" id="ARBA00022692"/>
    </source>
</evidence>
<evidence type="ECO:0000256" key="8">
    <source>
        <dbReference type="SAM" id="Phobius"/>
    </source>
</evidence>
<proteinExistence type="predicted"/>
<evidence type="ECO:0000256" key="1">
    <source>
        <dbReference type="ARBA" id="ARBA00004651"/>
    </source>
</evidence>
<keyword evidence="5 8" id="KW-1133">Transmembrane helix</keyword>
<feature type="transmembrane region" description="Helical" evidence="8">
    <location>
        <begin position="110"/>
        <end position="135"/>
    </location>
</feature>
<protein>
    <recommendedName>
        <fullName evidence="2">diguanylate cyclase</fullName>
        <ecNumber evidence="2">2.7.7.65</ecNumber>
    </recommendedName>
</protein>
<sequence length="582" mass="63884">MSSVRPLTLARLGIVYFLLAALAVRLTRYDGGVAFLWLATSYLIAEMSVVSRRAWSRQLAVAGFASLAATSLWGFGWKAAPVMAAANMLEAYAAAHWLRQQVRQSPLHSLAWFGRFASTVAITAPLVSAPIAMTVGLALGNPPVATFVHWFTGHALGNLTFAPIFILLLQGKFARLRTHRKGRSARETLLLLGLSLATTTGCFLQTRFPLLFLPVLPLILITFRLGRSGAVTATMMLALVGGGLTLAGYGPVQLMTSGTGMRLQFFQFYLAATVLTIWPVAADLQNRSRLHRELRVSEERYRLLADHSTDILMHIDADGIVHYVSPSIWQLGGYAPEELVGCNALAVIAPEYHAMAMEEHRLTLAQPSLTRSFEYEALTRAGERRWFETRSRAIVDEDGRSDGTMNIVRDISSRKETERFLARAASTDALTGLPNRRAFRLAVERRAMIEESQDCVALLDIDHFKRVNDRFGHDGGDEVLRHFAAVARRMVRQHDFVARMGGEEFAILFADTSLEQAMLVCERLRQEIAAATIELAGVPLAITVSGGVAAVGSDGVDEALKIADLALYEAKESGRDRMSLAA</sequence>
<dbReference type="NCBIfam" id="TIGR00254">
    <property type="entry name" value="GGDEF"/>
    <property type="match status" value="1"/>
</dbReference>
<dbReference type="InterPro" id="IPR000014">
    <property type="entry name" value="PAS"/>
</dbReference>
<comment type="caution">
    <text evidence="12">The sequence shown here is derived from an EMBL/GenBank/DDBJ whole genome shotgun (WGS) entry which is preliminary data.</text>
</comment>
<evidence type="ECO:0000256" key="2">
    <source>
        <dbReference type="ARBA" id="ARBA00012528"/>
    </source>
</evidence>
<evidence type="ECO:0000259" key="10">
    <source>
        <dbReference type="PROSITE" id="PS50113"/>
    </source>
</evidence>
<dbReference type="OrthoDB" id="9812260at2"/>
<dbReference type="Proteomes" id="UP000274661">
    <property type="component" value="Unassembled WGS sequence"/>
</dbReference>
<dbReference type="PROSITE" id="PS50112">
    <property type="entry name" value="PAS"/>
    <property type="match status" value="1"/>
</dbReference>
<evidence type="ECO:0000259" key="11">
    <source>
        <dbReference type="PROSITE" id="PS50887"/>
    </source>
</evidence>
<dbReference type="InterPro" id="IPR013656">
    <property type="entry name" value="PAS_4"/>
</dbReference>
<organism evidence="12 13">
    <name type="scientific">Sphingomonas ginkgonis</name>
    <dbReference type="NCBI Taxonomy" id="2315330"/>
    <lineage>
        <taxon>Bacteria</taxon>
        <taxon>Pseudomonadati</taxon>
        <taxon>Pseudomonadota</taxon>
        <taxon>Alphaproteobacteria</taxon>
        <taxon>Sphingomonadales</taxon>
        <taxon>Sphingomonadaceae</taxon>
        <taxon>Sphingomonas</taxon>
    </lineage>
</organism>
<dbReference type="GO" id="GO:1902201">
    <property type="term" value="P:negative regulation of bacterial-type flagellum-dependent cell motility"/>
    <property type="evidence" value="ECO:0007669"/>
    <property type="project" value="TreeGrafter"/>
</dbReference>
<dbReference type="SMART" id="SM00091">
    <property type="entry name" value="PAS"/>
    <property type="match status" value="1"/>
</dbReference>
<dbReference type="GO" id="GO:0043709">
    <property type="term" value="P:cell adhesion involved in single-species biofilm formation"/>
    <property type="evidence" value="ECO:0007669"/>
    <property type="project" value="TreeGrafter"/>
</dbReference>
<dbReference type="InterPro" id="IPR035965">
    <property type="entry name" value="PAS-like_dom_sf"/>
</dbReference>
<dbReference type="AlphaFoldDB" id="A0A3S0ELS3"/>
<keyword evidence="3" id="KW-1003">Cell membrane</keyword>
<dbReference type="EMBL" id="RWJF01000001">
    <property type="protein sequence ID" value="RST30493.1"/>
    <property type="molecule type" value="Genomic_DNA"/>
</dbReference>
<dbReference type="InterPro" id="IPR050469">
    <property type="entry name" value="Diguanylate_Cyclase"/>
</dbReference>
<dbReference type="GO" id="GO:0005886">
    <property type="term" value="C:plasma membrane"/>
    <property type="evidence" value="ECO:0007669"/>
    <property type="project" value="UniProtKB-SubCell"/>
</dbReference>
<dbReference type="InterPro" id="IPR001610">
    <property type="entry name" value="PAC"/>
</dbReference>
<dbReference type="InterPro" id="IPR043128">
    <property type="entry name" value="Rev_trsase/Diguanyl_cyclase"/>
</dbReference>
<dbReference type="PROSITE" id="PS50887">
    <property type="entry name" value="GGDEF"/>
    <property type="match status" value="1"/>
</dbReference>
<feature type="transmembrane region" description="Helical" evidence="8">
    <location>
        <begin position="261"/>
        <end position="281"/>
    </location>
</feature>
<keyword evidence="13" id="KW-1185">Reference proteome</keyword>
<feature type="domain" description="PAS" evidence="9">
    <location>
        <begin position="297"/>
        <end position="367"/>
    </location>
</feature>
<evidence type="ECO:0000256" key="7">
    <source>
        <dbReference type="ARBA" id="ARBA00034247"/>
    </source>
</evidence>
<comment type="subcellular location">
    <subcellularLocation>
        <location evidence="1">Cell membrane</location>
        <topology evidence="1">Multi-pass membrane protein</topology>
    </subcellularLocation>
</comment>
<dbReference type="Pfam" id="PF05231">
    <property type="entry name" value="MASE1"/>
    <property type="match status" value="1"/>
</dbReference>
<dbReference type="Pfam" id="PF00990">
    <property type="entry name" value="GGDEF"/>
    <property type="match status" value="1"/>
</dbReference>
<dbReference type="NCBIfam" id="TIGR00229">
    <property type="entry name" value="sensory_box"/>
    <property type="match status" value="1"/>
</dbReference>
<reference evidence="12 13" key="1">
    <citation type="submission" date="2018-12" db="EMBL/GenBank/DDBJ databases">
        <title>Sphingomonas sp. HMF7854 Genome sequencing and assembly.</title>
        <authorList>
            <person name="Cha I."/>
            <person name="Kang H."/>
            <person name="Kim H."/>
            <person name="Kang J."/>
            <person name="Joh K."/>
        </authorList>
    </citation>
    <scope>NUCLEOTIDE SEQUENCE [LARGE SCALE GENOMIC DNA]</scope>
    <source>
        <strain evidence="12 13">HMF7854</strain>
    </source>
</reference>
<dbReference type="Pfam" id="PF08448">
    <property type="entry name" value="PAS_4"/>
    <property type="match status" value="1"/>
</dbReference>
<comment type="catalytic activity">
    <reaction evidence="7">
        <text>2 GTP = 3',3'-c-di-GMP + 2 diphosphate</text>
        <dbReference type="Rhea" id="RHEA:24898"/>
        <dbReference type="ChEBI" id="CHEBI:33019"/>
        <dbReference type="ChEBI" id="CHEBI:37565"/>
        <dbReference type="ChEBI" id="CHEBI:58805"/>
        <dbReference type="EC" id="2.7.7.65"/>
    </reaction>
</comment>
<evidence type="ECO:0000259" key="9">
    <source>
        <dbReference type="PROSITE" id="PS50112"/>
    </source>
</evidence>
<dbReference type="SUPFAM" id="SSF55785">
    <property type="entry name" value="PYP-like sensor domain (PAS domain)"/>
    <property type="match status" value="1"/>
</dbReference>
<dbReference type="PANTHER" id="PTHR45138">
    <property type="entry name" value="REGULATORY COMPONENTS OF SENSORY TRANSDUCTION SYSTEM"/>
    <property type="match status" value="1"/>
</dbReference>
<feature type="domain" description="PAC" evidence="10">
    <location>
        <begin position="371"/>
        <end position="423"/>
    </location>
</feature>